<dbReference type="AlphaFoldDB" id="A0A1H2IPR2"/>
<evidence type="ECO:0000313" key="2">
    <source>
        <dbReference type="EMBL" id="SDU46157.1"/>
    </source>
</evidence>
<dbReference type="OrthoDB" id="4630005at2"/>
<dbReference type="RefSeq" id="WP_074849790.1">
    <property type="nucleotide sequence ID" value="NZ_FNLM01000034.1"/>
</dbReference>
<proteinExistence type="predicted"/>
<keyword evidence="1" id="KW-0812">Transmembrane</keyword>
<dbReference type="EMBL" id="FNLM01000034">
    <property type="protein sequence ID" value="SDU46157.1"/>
    <property type="molecule type" value="Genomic_DNA"/>
</dbReference>
<feature type="transmembrane region" description="Helical" evidence="1">
    <location>
        <begin position="74"/>
        <end position="93"/>
    </location>
</feature>
<reference evidence="2 3" key="1">
    <citation type="submission" date="2016-10" db="EMBL/GenBank/DDBJ databases">
        <authorList>
            <person name="de Groot N.N."/>
        </authorList>
    </citation>
    <scope>NUCLEOTIDE SEQUENCE [LARGE SCALE GENOMIC DNA]</scope>
    <source>
        <strain evidence="2 3">DSM 44215</strain>
    </source>
</reference>
<keyword evidence="1" id="KW-0472">Membrane</keyword>
<evidence type="ECO:0000313" key="3">
    <source>
        <dbReference type="Proteomes" id="UP000183180"/>
    </source>
</evidence>
<dbReference type="STRING" id="158898.SAMN04488548_1341344"/>
<name>A0A1H2IPR2_9ACTN</name>
<evidence type="ECO:0000256" key="1">
    <source>
        <dbReference type="SAM" id="Phobius"/>
    </source>
</evidence>
<feature type="transmembrane region" description="Helical" evidence="1">
    <location>
        <begin position="6"/>
        <end position="24"/>
    </location>
</feature>
<keyword evidence="1" id="KW-1133">Transmembrane helix</keyword>
<feature type="transmembrane region" description="Helical" evidence="1">
    <location>
        <begin position="45"/>
        <end position="68"/>
    </location>
</feature>
<sequence length="115" mass="12245">MTLFWIAVPVAIVIAVLYIAHMVTEFRHLRSGADSGVATEPVSAVGSFAVKAVVGVLASTSFLLLISYTSWGWYLLPVLSMGSAVAVIAAFRLDAKSHPAEPKPTETTEIVTVEQ</sequence>
<accession>A0A1H2IPR2</accession>
<dbReference type="Proteomes" id="UP000183180">
    <property type="component" value="Unassembled WGS sequence"/>
</dbReference>
<protein>
    <submittedName>
        <fullName evidence="2">Uncharacterized protein</fullName>
    </submittedName>
</protein>
<gene>
    <name evidence="2" type="ORF">SAMN04488548_1341344</name>
</gene>
<organism evidence="2 3">
    <name type="scientific">Gordonia westfalica</name>
    <dbReference type="NCBI Taxonomy" id="158898"/>
    <lineage>
        <taxon>Bacteria</taxon>
        <taxon>Bacillati</taxon>
        <taxon>Actinomycetota</taxon>
        <taxon>Actinomycetes</taxon>
        <taxon>Mycobacteriales</taxon>
        <taxon>Gordoniaceae</taxon>
        <taxon>Gordonia</taxon>
    </lineage>
</organism>